<dbReference type="GO" id="GO:0003824">
    <property type="term" value="F:catalytic activity"/>
    <property type="evidence" value="ECO:0007669"/>
    <property type="project" value="UniProtKB-KW"/>
</dbReference>
<sequence>MSTLPELLGRQVARVPDAVAVVCEGDRMSYQRLDALANRLARHLIDCGVGPETFVALALPRSLDMVVALLAVLKAGGAYVPVDPGYPVGRIAFVLADAAPLLTITDTATAALLPGTDVPLLVLDDAETAAVVAALPEAAVTDGDRTAPLEPGHAAYVIYTSGSTGIPKGVVVPHQNVVRLFGATDDWFVHTSDDVWTLFHSFAFDFSVWELWGALLHGGRLVVVPYDVSRSPRDFLRLLVQERVTMLSQTPSAFYQLMEADRAEPEFSSDLVLRRVVFGGEALDFGRLTDWYERHGDAAPVLVNMYGITETTVHVSHRILDRELAAARTGSVIGRAIPDLRSFVLDERLGVVPEGVVGELYVSGPGLARGYVGRPGLTAERFVASPFGSGERMYRTGDLAKWNADGELVYCGRVDDQVKIRGFRIEPGEIESVLEGHPVVAHAVVTPWEPAAGSRRLAAYIVPTPGRMVDGKELSAHLAAKVPDYMMPAAFVTLEALPLTANGKLDRRSLPLPEMTAIATGRPPRTPTEKILCRAIADVLGLPDVGVDRGFTNLGGDSISAIQLVGRARRAGLSVTASDVLGQPTVEALASLVEPAALTDEEHRDNGVGDITPTPIMHWLRERGGPIDRFNQTLVLRAPSGLTHLHVMAIVRRLLQSHDVLRTRMKVTETGEWLVSVLPVDAVSAEACVCHVDGSQAGEDEWGTLTAEGIATARERLALDRGMAFQVVWCDAGDYRPGRVAFVVNHFAVDAVSWRILVDDVRETWETLTVGGALASESGRTSFRRWSALLAEDARSPRRVAELPLWTGMSQTSDIRFGQRPLDTRHDVESRDRRFQMWLPVAITGPLVTSVPTALNANVNEVLLTALALAVVEQHQGRGDGTITLDLEGHGREDLFEGVDVSRTVGWFTSLFPVRFHLGRPDWQDVHRGGDAMKAALRHVKEQLRRLPDKGIGYGLLRHLNPLTASNLAAHDRPELGFNYLGRFTTGQRTDWSVLSEYGVGLDDAPGMPMAHGVEVNAATYDQTDGPVLCATWTWADGVFDKRHVRVLAEAWFRMLTALTVHAQRPDAGALTPSDVAVPSISQAEIDELEAQLRAR</sequence>
<dbReference type="InterPro" id="IPR020845">
    <property type="entry name" value="AMP-binding_CS"/>
</dbReference>
<dbReference type="GO" id="GO:0044550">
    <property type="term" value="P:secondary metabolite biosynthetic process"/>
    <property type="evidence" value="ECO:0007669"/>
    <property type="project" value="UniProtKB-ARBA"/>
</dbReference>
<comment type="cofactor">
    <cofactor evidence="1">
        <name>pantetheine 4'-phosphate</name>
        <dbReference type="ChEBI" id="CHEBI:47942"/>
    </cofactor>
</comment>
<dbReference type="InterPro" id="IPR001242">
    <property type="entry name" value="Condensation_dom"/>
</dbReference>
<dbReference type="FunFam" id="3.40.50.980:FF:000001">
    <property type="entry name" value="Non-ribosomal peptide synthetase"/>
    <property type="match status" value="1"/>
</dbReference>
<reference evidence="7 8" key="1">
    <citation type="submission" date="2018-08" db="EMBL/GenBank/DDBJ databases">
        <authorList>
            <person name="Ferrada E.E."/>
            <person name="Latorre B.A."/>
        </authorList>
    </citation>
    <scope>NUCLEOTIDE SEQUENCE [LARGE SCALE GENOMIC DNA]</scope>
    <source>
        <strain evidence="7 8">VK-A60T</strain>
    </source>
</reference>
<dbReference type="RefSeq" id="WP_117348560.1">
    <property type="nucleotide sequence ID" value="NZ_CP031742.1"/>
</dbReference>
<dbReference type="SUPFAM" id="SSF56801">
    <property type="entry name" value="Acetyl-CoA synthetase-like"/>
    <property type="match status" value="1"/>
</dbReference>
<dbReference type="GO" id="GO:0005829">
    <property type="term" value="C:cytosol"/>
    <property type="evidence" value="ECO:0007669"/>
    <property type="project" value="TreeGrafter"/>
</dbReference>
<dbReference type="Pfam" id="PF13193">
    <property type="entry name" value="AMP-binding_C"/>
    <property type="match status" value="1"/>
</dbReference>
<dbReference type="NCBIfam" id="TIGR01733">
    <property type="entry name" value="AA-adenyl-dom"/>
    <property type="match status" value="1"/>
</dbReference>
<gene>
    <name evidence="7" type="ORF">D0C37_02150</name>
</gene>
<dbReference type="SUPFAM" id="SSF47336">
    <property type="entry name" value="ACP-like"/>
    <property type="match status" value="1"/>
</dbReference>
<evidence type="ECO:0000256" key="5">
    <source>
        <dbReference type="ARBA" id="ARBA00023194"/>
    </source>
</evidence>
<dbReference type="GO" id="GO:0031177">
    <property type="term" value="F:phosphopantetheine binding"/>
    <property type="evidence" value="ECO:0007669"/>
    <property type="project" value="InterPro"/>
</dbReference>
<dbReference type="PROSITE" id="PS00455">
    <property type="entry name" value="AMP_BINDING"/>
    <property type="match status" value="1"/>
</dbReference>
<feature type="domain" description="Carrier" evidence="6">
    <location>
        <begin position="523"/>
        <end position="597"/>
    </location>
</feature>
<dbReference type="InterPro" id="IPR000873">
    <property type="entry name" value="AMP-dep_synth/lig_dom"/>
</dbReference>
<dbReference type="PANTHER" id="PTHR45527">
    <property type="entry name" value="NONRIBOSOMAL PEPTIDE SYNTHETASE"/>
    <property type="match status" value="1"/>
</dbReference>
<dbReference type="PANTHER" id="PTHR45527:SF14">
    <property type="entry name" value="PLIPASTATIN SYNTHASE SUBUNIT B"/>
    <property type="match status" value="1"/>
</dbReference>
<dbReference type="Gene3D" id="3.30.559.30">
    <property type="entry name" value="Nonribosomal peptide synthetase, condensation domain"/>
    <property type="match status" value="1"/>
</dbReference>
<dbReference type="GeneID" id="300113033"/>
<dbReference type="AlphaFoldDB" id="A0A385D5C7"/>
<evidence type="ECO:0000256" key="1">
    <source>
        <dbReference type="ARBA" id="ARBA00001957"/>
    </source>
</evidence>
<keyword evidence="2" id="KW-0596">Phosphopantetheine</keyword>
<dbReference type="SUPFAM" id="SSF52777">
    <property type="entry name" value="CoA-dependent acyltransferases"/>
    <property type="match status" value="2"/>
</dbReference>
<dbReference type="InterPro" id="IPR010060">
    <property type="entry name" value="NRPS_synth"/>
</dbReference>
<evidence type="ECO:0000256" key="4">
    <source>
        <dbReference type="ARBA" id="ARBA00022737"/>
    </source>
</evidence>
<dbReference type="Gene3D" id="3.40.50.12780">
    <property type="entry name" value="N-terminal domain of ligase-like"/>
    <property type="match status" value="1"/>
</dbReference>
<dbReference type="FunFam" id="3.40.50.980:FF:000002">
    <property type="entry name" value="Enterobactin synthetase component F"/>
    <property type="match status" value="1"/>
</dbReference>
<dbReference type="InterPro" id="IPR020806">
    <property type="entry name" value="PKS_PP-bd"/>
</dbReference>
<dbReference type="InterPro" id="IPR036736">
    <property type="entry name" value="ACP-like_sf"/>
</dbReference>
<evidence type="ECO:0000256" key="2">
    <source>
        <dbReference type="ARBA" id="ARBA00022450"/>
    </source>
</evidence>
<name>A0A385D5C7_9ACTN</name>
<keyword evidence="3" id="KW-0597">Phosphoprotein</keyword>
<dbReference type="EMBL" id="CP031742">
    <property type="protein sequence ID" value="AXQ53536.1"/>
    <property type="molecule type" value="Genomic_DNA"/>
</dbReference>
<evidence type="ECO:0000259" key="6">
    <source>
        <dbReference type="PROSITE" id="PS50075"/>
    </source>
</evidence>
<dbReference type="Proteomes" id="UP000259636">
    <property type="component" value="Chromosome"/>
</dbReference>
<dbReference type="FunFam" id="3.30.300.30:FF:000010">
    <property type="entry name" value="Enterobactin synthetase component F"/>
    <property type="match status" value="1"/>
</dbReference>
<dbReference type="Pfam" id="PF00550">
    <property type="entry name" value="PP-binding"/>
    <property type="match status" value="1"/>
</dbReference>
<dbReference type="InterPro" id="IPR025110">
    <property type="entry name" value="AMP-bd_C"/>
</dbReference>
<dbReference type="CDD" id="cd17643">
    <property type="entry name" value="A_NRPS_Cytc1-like"/>
    <property type="match status" value="1"/>
</dbReference>
<dbReference type="Gene3D" id="3.30.559.10">
    <property type="entry name" value="Chloramphenicol acetyltransferase-like domain"/>
    <property type="match status" value="1"/>
</dbReference>
<evidence type="ECO:0000256" key="3">
    <source>
        <dbReference type="ARBA" id="ARBA00022553"/>
    </source>
</evidence>
<dbReference type="InterPro" id="IPR045851">
    <property type="entry name" value="AMP-bd_C_sf"/>
</dbReference>
<dbReference type="GO" id="GO:0017000">
    <property type="term" value="P:antibiotic biosynthetic process"/>
    <property type="evidence" value="ECO:0007669"/>
    <property type="project" value="UniProtKB-KW"/>
</dbReference>
<proteinExistence type="predicted"/>
<dbReference type="GO" id="GO:0043041">
    <property type="term" value="P:amino acid activation for nonribosomal peptide biosynthetic process"/>
    <property type="evidence" value="ECO:0007669"/>
    <property type="project" value="TreeGrafter"/>
</dbReference>
<dbReference type="InterPro" id="IPR010071">
    <property type="entry name" value="AA_adenyl_dom"/>
</dbReference>
<dbReference type="FunFam" id="2.30.38.10:FF:000001">
    <property type="entry name" value="Non-ribosomal peptide synthetase PvdI"/>
    <property type="match status" value="1"/>
</dbReference>
<dbReference type="GO" id="GO:0008610">
    <property type="term" value="P:lipid biosynthetic process"/>
    <property type="evidence" value="ECO:0007669"/>
    <property type="project" value="UniProtKB-ARBA"/>
</dbReference>
<dbReference type="InterPro" id="IPR023213">
    <property type="entry name" value="CAT-like_dom_sf"/>
</dbReference>
<keyword evidence="5" id="KW-0045">Antibiotic biosynthesis</keyword>
<dbReference type="Gene3D" id="3.30.300.30">
    <property type="match status" value="1"/>
</dbReference>
<evidence type="ECO:0000313" key="8">
    <source>
        <dbReference type="Proteomes" id="UP000259636"/>
    </source>
</evidence>
<dbReference type="InterPro" id="IPR009081">
    <property type="entry name" value="PP-bd_ACP"/>
</dbReference>
<dbReference type="FunFam" id="3.40.50.12780:FF:000012">
    <property type="entry name" value="Non-ribosomal peptide synthetase"/>
    <property type="match status" value="1"/>
</dbReference>
<organism evidence="7 8">
    <name type="scientific">Streptomyces koyangensis</name>
    <dbReference type="NCBI Taxonomy" id="188770"/>
    <lineage>
        <taxon>Bacteria</taxon>
        <taxon>Bacillati</taxon>
        <taxon>Actinomycetota</taxon>
        <taxon>Actinomycetes</taxon>
        <taxon>Kitasatosporales</taxon>
        <taxon>Streptomycetaceae</taxon>
        <taxon>Streptomyces</taxon>
        <taxon>Streptomyces aurantiacus group</taxon>
    </lineage>
</organism>
<keyword evidence="4" id="KW-0677">Repeat</keyword>
<dbReference type="SMART" id="SM00823">
    <property type="entry name" value="PKS_PP"/>
    <property type="match status" value="1"/>
</dbReference>
<dbReference type="NCBIfam" id="TIGR01720">
    <property type="entry name" value="NRPS-para261"/>
    <property type="match status" value="1"/>
</dbReference>
<protein>
    <submittedName>
        <fullName evidence="7">Amino acid adenylation domain-containing protein</fullName>
    </submittedName>
</protein>
<dbReference type="Pfam" id="PF00668">
    <property type="entry name" value="Condensation"/>
    <property type="match status" value="1"/>
</dbReference>
<dbReference type="InterPro" id="IPR042099">
    <property type="entry name" value="ANL_N_sf"/>
</dbReference>
<accession>A0A385D5C7</accession>
<dbReference type="Gene3D" id="1.10.1200.10">
    <property type="entry name" value="ACP-like"/>
    <property type="match status" value="1"/>
</dbReference>
<dbReference type="PROSITE" id="PS50075">
    <property type="entry name" value="CARRIER"/>
    <property type="match status" value="1"/>
</dbReference>
<evidence type="ECO:0000313" key="7">
    <source>
        <dbReference type="EMBL" id="AXQ53536.1"/>
    </source>
</evidence>
<dbReference type="Pfam" id="PF00501">
    <property type="entry name" value="AMP-binding"/>
    <property type="match status" value="1"/>
</dbReference>
<dbReference type="KEGG" id="sky:D0C37_02150"/>